<protein>
    <submittedName>
        <fullName evidence="1">Uncharacterized protein</fullName>
    </submittedName>
</protein>
<evidence type="ECO:0000313" key="1">
    <source>
        <dbReference type="EMBL" id="ANW00078.1"/>
    </source>
</evidence>
<dbReference type="Proteomes" id="UP000092839">
    <property type="component" value="Chromosome"/>
</dbReference>
<accession>A0A1B1UBC8</accession>
<dbReference type="AlphaFoldDB" id="A0A1B1UBC8"/>
<organism evidence="1 2">
    <name type="scientific">Bradyrhizobium icense</name>
    <dbReference type="NCBI Taxonomy" id="1274631"/>
    <lineage>
        <taxon>Bacteria</taxon>
        <taxon>Pseudomonadati</taxon>
        <taxon>Pseudomonadota</taxon>
        <taxon>Alphaproteobacteria</taxon>
        <taxon>Hyphomicrobiales</taxon>
        <taxon>Nitrobacteraceae</taxon>
        <taxon>Bradyrhizobium</taxon>
    </lineage>
</organism>
<gene>
    <name evidence="1" type="ORF">LMTR13_07665</name>
</gene>
<dbReference type="EMBL" id="CP016428">
    <property type="protein sequence ID" value="ANW00078.1"/>
    <property type="molecule type" value="Genomic_DNA"/>
</dbReference>
<name>A0A1B1UBC8_9BRAD</name>
<reference evidence="1 2" key="1">
    <citation type="submission" date="2016-07" db="EMBL/GenBank/DDBJ databases">
        <title>Complete genome sequence of Bradyrhizobium icense LMTR 13T, a potential inoculant strain isolated from lima bean (Phaseolus lunatus) in Peru.</title>
        <authorList>
            <person name="Ormeno-Orrillo E."/>
            <person name="Duran D."/>
            <person name="Rogel M.A."/>
            <person name="Rey L."/>
            <person name="Imperial J."/>
            <person name="Ruiz-Argueso T."/>
            <person name="Martinez-Romero E."/>
        </authorList>
    </citation>
    <scope>NUCLEOTIDE SEQUENCE [LARGE SCALE GENOMIC DNA]</scope>
    <source>
        <strain evidence="1 2">LMTR 13</strain>
    </source>
</reference>
<proteinExistence type="predicted"/>
<dbReference type="KEGG" id="bic:LMTR13_07665"/>
<keyword evidence="2" id="KW-1185">Reference proteome</keyword>
<sequence>MECAIEAWRHSIGAVHKEGDDIPQAIDLRSKGFKPTNKIAANRGVCKAVSKSINGKKRDVPSSGILTSNVNVSRRDGLCKQQYFAVIGIVEPCAKYR</sequence>
<evidence type="ECO:0000313" key="2">
    <source>
        <dbReference type="Proteomes" id="UP000092839"/>
    </source>
</evidence>